<dbReference type="Pfam" id="PF00809">
    <property type="entry name" value="Pterin_bind"/>
    <property type="match status" value="1"/>
</dbReference>
<evidence type="ECO:0000256" key="8">
    <source>
        <dbReference type="ARBA" id="ARBA00022723"/>
    </source>
</evidence>
<gene>
    <name evidence="15" type="primary">folP</name>
    <name evidence="15" type="ORF">FF098_015430</name>
    <name evidence="14" type="ORF">GCM10011355_31180</name>
</gene>
<evidence type="ECO:0000256" key="4">
    <source>
        <dbReference type="ARBA" id="ARBA00009503"/>
    </source>
</evidence>
<comment type="similarity">
    <text evidence="4 12">Belongs to the DHPS family.</text>
</comment>
<comment type="cofactor">
    <cofactor evidence="2 12">
        <name>Mg(2+)</name>
        <dbReference type="ChEBI" id="CHEBI:18420"/>
    </cofactor>
</comment>
<dbReference type="InterPro" id="IPR011005">
    <property type="entry name" value="Dihydropteroate_synth-like_sf"/>
</dbReference>
<keyword evidence="7 12" id="KW-0808">Transferase</keyword>
<dbReference type="PROSITE" id="PS50972">
    <property type="entry name" value="PTERIN_BINDING"/>
    <property type="match status" value="1"/>
</dbReference>
<dbReference type="Proteomes" id="UP000818603">
    <property type="component" value="Unassembled WGS sequence"/>
</dbReference>
<evidence type="ECO:0000259" key="13">
    <source>
        <dbReference type="PROSITE" id="PS50972"/>
    </source>
</evidence>
<evidence type="ECO:0000256" key="9">
    <source>
        <dbReference type="ARBA" id="ARBA00022842"/>
    </source>
</evidence>
<comment type="pathway">
    <text evidence="3 12">Cofactor biosynthesis; tetrahydrofolate biosynthesis; 7,8-dihydrofolate from 2-amino-4-hydroxy-6-hydroxymethyl-7,8-dihydropteridine diphosphate and 4-aminobenzoate: step 1/2.</text>
</comment>
<evidence type="ECO:0000313" key="17">
    <source>
        <dbReference type="Proteomes" id="UP000818603"/>
    </source>
</evidence>
<evidence type="ECO:0000313" key="15">
    <source>
        <dbReference type="EMBL" id="NHK29309.1"/>
    </source>
</evidence>
<dbReference type="PANTHER" id="PTHR20941:SF1">
    <property type="entry name" value="FOLIC ACID SYNTHESIS PROTEIN FOL1"/>
    <property type="match status" value="1"/>
</dbReference>
<dbReference type="EC" id="2.5.1.15" evidence="5 12"/>
<dbReference type="SUPFAM" id="SSF51717">
    <property type="entry name" value="Dihydropteroate synthetase-like"/>
    <property type="match status" value="1"/>
</dbReference>
<comment type="caution">
    <text evidence="14">The sequence shown here is derived from an EMBL/GenBank/DDBJ whole genome shotgun (WGS) entry which is preliminary data.</text>
</comment>
<dbReference type="Gene3D" id="3.20.20.20">
    <property type="entry name" value="Dihydropteroate synthase-like"/>
    <property type="match status" value="1"/>
</dbReference>
<dbReference type="GO" id="GO:0046654">
    <property type="term" value="P:tetrahydrofolate biosynthetic process"/>
    <property type="evidence" value="ECO:0007669"/>
    <property type="project" value="UniProtKB-UniPathway"/>
</dbReference>
<dbReference type="GO" id="GO:0046656">
    <property type="term" value="P:folic acid biosynthetic process"/>
    <property type="evidence" value="ECO:0007669"/>
    <property type="project" value="UniProtKB-KW"/>
</dbReference>
<keyword evidence="17" id="KW-1185">Reference proteome</keyword>
<dbReference type="EMBL" id="BMGZ01000004">
    <property type="protein sequence ID" value="GGI01170.1"/>
    <property type="molecule type" value="Genomic_DNA"/>
</dbReference>
<evidence type="ECO:0000256" key="10">
    <source>
        <dbReference type="ARBA" id="ARBA00022909"/>
    </source>
</evidence>
<reference evidence="14" key="3">
    <citation type="submission" date="2020-09" db="EMBL/GenBank/DDBJ databases">
        <authorList>
            <person name="Sun Q."/>
            <person name="Zhou Y."/>
        </authorList>
    </citation>
    <scope>NUCLEOTIDE SEQUENCE</scope>
    <source>
        <strain evidence="14">CGMCC 1.14984</strain>
    </source>
</reference>
<dbReference type="NCBIfam" id="TIGR01496">
    <property type="entry name" value="DHPS"/>
    <property type="match status" value="1"/>
</dbReference>
<dbReference type="PANTHER" id="PTHR20941">
    <property type="entry name" value="FOLATE SYNTHESIS PROTEINS"/>
    <property type="match status" value="1"/>
</dbReference>
<evidence type="ECO:0000256" key="12">
    <source>
        <dbReference type="RuleBase" id="RU361205"/>
    </source>
</evidence>
<evidence type="ECO:0000256" key="3">
    <source>
        <dbReference type="ARBA" id="ARBA00004763"/>
    </source>
</evidence>
<evidence type="ECO:0000256" key="6">
    <source>
        <dbReference type="ARBA" id="ARBA00016919"/>
    </source>
</evidence>
<name>A0A8J3A3W9_9PROT</name>
<sequence length="266" mass="28002">MSSFQIMGIVNVTPDSFSDGGRYSEAARAVEHGLQLVEEGAHILDIGGESTRPGADDVPVEEEIARVVPVIEGLVKHTSATISIDTRKPVVARAAHAAGAHIWNDVSALTWADDSLESAAELAMPVVLMHAQGDPKTMQQNPVYGDVVEEVTGWLGERIEACIAGGLPKDRLIVDPGIGFGKTVAHNLALLAGLDRLTTLGCPVLLGASRKRFISAIDRDMPANDRLGGSIASVLAGASRGATMFRVHDVAATRQALAMFSAIESH</sequence>
<organism evidence="14 16">
    <name type="scientific">Aquisalinus luteolus</name>
    <dbReference type="NCBI Taxonomy" id="1566827"/>
    <lineage>
        <taxon>Bacteria</taxon>
        <taxon>Pseudomonadati</taxon>
        <taxon>Pseudomonadota</taxon>
        <taxon>Alphaproteobacteria</taxon>
        <taxon>Parvularculales</taxon>
        <taxon>Parvularculaceae</taxon>
        <taxon>Aquisalinus</taxon>
    </lineage>
</organism>
<evidence type="ECO:0000256" key="11">
    <source>
        <dbReference type="ARBA" id="ARBA00030193"/>
    </source>
</evidence>
<dbReference type="CDD" id="cd00739">
    <property type="entry name" value="DHPS"/>
    <property type="match status" value="1"/>
</dbReference>
<reference evidence="15 17" key="2">
    <citation type="submission" date="2020-02" db="EMBL/GenBank/DDBJ databases">
        <title>Genome sequence of Parvularcula flava strain NH6-79.</title>
        <authorList>
            <person name="Abdul Karim M.H."/>
            <person name="Lam M.Q."/>
            <person name="Chen S.J."/>
            <person name="Yahya A."/>
            <person name="Shahir S."/>
            <person name="Shamsir M.S."/>
            <person name="Chong C.S."/>
        </authorList>
    </citation>
    <scope>NUCLEOTIDE SEQUENCE [LARGE SCALE GENOMIC DNA]</scope>
    <source>
        <strain evidence="15 17">NH6-79</strain>
    </source>
</reference>
<dbReference type="Proteomes" id="UP000621856">
    <property type="component" value="Unassembled WGS sequence"/>
</dbReference>
<keyword evidence="10 12" id="KW-0289">Folate biosynthesis</keyword>
<evidence type="ECO:0000256" key="5">
    <source>
        <dbReference type="ARBA" id="ARBA00012458"/>
    </source>
</evidence>
<dbReference type="EMBL" id="VCJR02000004">
    <property type="protein sequence ID" value="NHK29309.1"/>
    <property type="molecule type" value="Genomic_DNA"/>
</dbReference>
<protein>
    <recommendedName>
        <fullName evidence="6 12">Dihydropteroate synthase</fullName>
        <shortName evidence="12">DHPS</shortName>
        <ecNumber evidence="5 12">2.5.1.15</ecNumber>
    </recommendedName>
    <alternativeName>
        <fullName evidence="11 12">Dihydropteroate pyrophosphorylase</fullName>
    </alternativeName>
</protein>
<dbReference type="PROSITE" id="PS00793">
    <property type="entry name" value="DHPS_2"/>
    <property type="match status" value="1"/>
</dbReference>
<dbReference type="InterPro" id="IPR000489">
    <property type="entry name" value="Pterin-binding_dom"/>
</dbReference>
<evidence type="ECO:0000313" key="14">
    <source>
        <dbReference type="EMBL" id="GGI01170.1"/>
    </source>
</evidence>
<keyword evidence="8 12" id="KW-0479">Metal-binding</keyword>
<feature type="domain" description="Pterin-binding" evidence="13">
    <location>
        <begin position="4"/>
        <end position="258"/>
    </location>
</feature>
<dbReference type="RefSeq" id="WP_155142226.1">
    <property type="nucleotide sequence ID" value="NZ_BMGZ01000004.1"/>
</dbReference>
<comment type="catalytic activity">
    <reaction evidence="1">
        <text>(7,8-dihydropterin-6-yl)methyl diphosphate + 4-aminobenzoate = 7,8-dihydropteroate + diphosphate</text>
        <dbReference type="Rhea" id="RHEA:19949"/>
        <dbReference type="ChEBI" id="CHEBI:17836"/>
        <dbReference type="ChEBI" id="CHEBI:17839"/>
        <dbReference type="ChEBI" id="CHEBI:33019"/>
        <dbReference type="ChEBI" id="CHEBI:72950"/>
        <dbReference type="EC" id="2.5.1.15"/>
    </reaction>
</comment>
<comment type="function">
    <text evidence="12">Catalyzes the condensation of para-aminobenzoate (pABA) with 6-hydroxymethyl-7,8-dihydropterin diphosphate (DHPt-PP) to form 7,8-dihydropteroate (H2Pte), the immediate precursor of folate derivatives.</text>
</comment>
<proteinExistence type="inferred from homology"/>
<dbReference type="GO" id="GO:0005829">
    <property type="term" value="C:cytosol"/>
    <property type="evidence" value="ECO:0007669"/>
    <property type="project" value="TreeGrafter"/>
</dbReference>
<reference evidence="14" key="1">
    <citation type="journal article" date="2014" name="Int. J. Syst. Evol. Microbiol.">
        <title>Complete genome sequence of Corynebacterium casei LMG S-19264T (=DSM 44701T), isolated from a smear-ripened cheese.</title>
        <authorList>
            <consortium name="US DOE Joint Genome Institute (JGI-PGF)"/>
            <person name="Walter F."/>
            <person name="Albersmeier A."/>
            <person name="Kalinowski J."/>
            <person name="Ruckert C."/>
        </authorList>
    </citation>
    <scope>NUCLEOTIDE SEQUENCE</scope>
    <source>
        <strain evidence="14">CGMCC 1.14984</strain>
    </source>
</reference>
<evidence type="ECO:0000256" key="7">
    <source>
        <dbReference type="ARBA" id="ARBA00022679"/>
    </source>
</evidence>
<evidence type="ECO:0000256" key="1">
    <source>
        <dbReference type="ARBA" id="ARBA00000012"/>
    </source>
</evidence>
<dbReference type="UniPathway" id="UPA00077">
    <property type="reaction ID" value="UER00156"/>
</dbReference>
<dbReference type="GO" id="GO:0004156">
    <property type="term" value="F:dihydropteroate synthase activity"/>
    <property type="evidence" value="ECO:0007669"/>
    <property type="project" value="UniProtKB-EC"/>
</dbReference>
<dbReference type="AlphaFoldDB" id="A0A8J3A3W9"/>
<keyword evidence="9 12" id="KW-0460">Magnesium</keyword>
<dbReference type="InterPro" id="IPR045031">
    <property type="entry name" value="DHP_synth-like"/>
</dbReference>
<accession>A0A8J3A3W9</accession>
<dbReference type="PROSITE" id="PS00792">
    <property type="entry name" value="DHPS_1"/>
    <property type="match status" value="1"/>
</dbReference>
<dbReference type="InterPro" id="IPR006390">
    <property type="entry name" value="DHP_synth_dom"/>
</dbReference>
<dbReference type="GO" id="GO:0046872">
    <property type="term" value="F:metal ion binding"/>
    <property type="evidence" value="ECO:0007669"/>
    <property type="project" value="UniProtKB-KW"/>
</dbReference>
<evidence type="ECO:0000256" key="2">
    <source>
        <dbReference type="ARBA" id="ARBA00001946"/>
    </source>
</evidence>
<evidence type="ECO:0000313" key="16">
    <source>
        <dbReference type="Proteomes" id="UP000621856"/>
    </source>
</evidence>
<dbReference type="FunFam" id="3.20.20.20:FF:000006">
    <property type="entry name" value="Dihydropteroate synthase"/>
    <property type="match status" value="1"/>
</dbReference>